<name>A0A1I4I6L3_9FIRM</name>
<evidence type="ECO:0000256" key="8">
    <source>
        <dbReference type="HAMAP-Rule" id="MF_00083"/>
    </source>
</evidence>
<dbReference type="EC" id="3.1.1.29" evidence="1 8"/>
<dbReference type="InterPro" id="IPR001328">
    <property type="entry name" value="Pept_tRNA_hydro"/>
</dbReference>
<keyword evidence="4 8" id="KW-0694">RNA-binding</keyword>
<dbReference type="GO" id="GO:0005737">
    <property type="term" value="C:cytoplasm"/>
    <property type="evidence" value="ECO:0007669"/>
    <property type="project" value="UniProtKB-SubCell"/>
</dbReference>
<evidence type="ECO:0000313" key="9">
    <source>
        <dbReference type="EMBL" id="SFL49733.1"/>
    </source>
</evidence>
<proteinExistence type="inferred from homology"/>
<dbReference type="OrthoDB" id="9800507at2"/>
<evidence type="ECO:0000256" key="6">
    <source>
        <dbReference type="ARBA" id="ARBA00048707"/>
    </source>
</evidence>
<dbReference type="GO" id="GO:0000049">
    <property type="term" value="F:tRNA binding"/>
    <property type="evidence" value="ECO:0007669"/>
    <property type="project" value="UniProtKB-UniRule"/>
</dbReference>
<comment type="function">
    <text evidence="8">Catalyzes the release of premature peptidyl moieties from peptidyl-tRNA molecules trapped in stalled 50S ribosomal subunits, and thus maintains levels of free tRNAs and 50S ribosomes.</text>
</comment>
<dbReference type="InterPro" id="IPR036416">
    <property type="entry name" value="Pept_tRNA_hydro_sf"/>
</dbReference>
<evidence type="ECO:0000256" key="1">
    <source>
        <dbReference type="ARBA" id="ARBA00013260"/>
    </source>
</evidence>
<keyword evidence="8" id="KW-0963">Cytoplasm</keyword>
<dbReference type="Gene3D" id="3.40.50.1470">
    <property type="entry name" value="Peptidyl-tRNA hydrolase"/>
    <property type="match status" value="1"/>
</dbReference>
<feature type="binding site" evidence="8">
    <location>
        <position position="63"/>
    </location>
    <ligand>
        <name>tRNA</name>
        <dbReference type="ChEBI" id="CHEBI:17843"/>
    </ligand>
</feature>
<dbReference type="PANTHER" id="PTHR17224:SF1">
    <property type="entry name" value="PEPTIDYL-TRNA HYDROLASE"/>
    <property type="match status" value="1"/>
</dbReference>
<gene>
    <name evidence="8" type="primary">pth</name>
    <name evidence="9" type="ORF">SAMN02983006_01305</name>
</gene>
<keyword evidence="2 8" id="KW-0820">tRNA-binding</keyword>
<dbReference type="Proteomes" id="UP000199006">
    <property type="component" value="Unassembled WGS sequence"/>
</dbReference>
<feature type="binding site" evidence="8">
    <location>
        <position position="65"/>
    </location>
    <ligand>
        <name>tRNA</name>
        <dbReference type="ChEBI" id="CHEBI:17843"/>
    </ligand>
</feature>
<dbReference type="GO" id="GO:0006515">
    <property type="term" value="P:protein quality control for misfolded or incompletely synthesized proteins"/>
    <property type="evidence" value="ECO:0007669"/>
    <property type="project" value="UniProtKB-UniRule"/>
</dbReference>
<dbReference type="RefSeq" id="WP_089861206.1">
    <property type="nucleotide sequence ID" value="NZ_FOTI01000015.1"/>
</dbReference>
<dbReference type="CDD" id="cd00462">
    <property type="entry name" value="PTH"/>
    <property type="match status" value="1"/>
</dbReference>
<dbReference type="PANTHER" id="PTHR17224">
    <property type="entry name" value="PEPTIDYL-TRNA HYDROLASE"/>
    <property type="match status" value="1"/>
</dbReference>
<feature type="site" description="Stabilizes the basic form of H active site to accept a proton" evidence="8">
    <location>
        <position position="90"/>
    </location>
</feature>
<dbReference type="EMBL" id="FOTI01000015">
    <property type="protein sequence ID" value="SFL49733.1"/>
    <property type="molecule type" value="Genomic_DNA"/>
</dbReference>
<evidence type="ECO:0000256" key="7">
    <source>
        <dbReference type="ARBA" id="ARBA00050038"/>
    </source>
</evidence>
<dbReference type="InterPro" id="IPR018171">
    <property type="entry name" value="Pept_tRNA_hydro_CS"/>
</dbReference>
<evidence type="ECO:0000256" key="5">
    <source>
        <dbReference type="ARBA" id="ARBA00038063"/>
    </source>
</evidence>
<protein>
    <recommendedName>
        <fullName evidence="7 8">Peptidyl-tRNA hydrolase</fullName>
        <shortName evidence="8">Pth</shortName>
        <ecNumber evidence="1 8">3.1.1.29</ecNumber>
    </recommendedName>
</protein>
<dbReference type="STRING" id="29563.SAMN02983006_01305"/>
<dbReference type="SUPFAM" id="SSF53178">
    <property type="entry name" value="Peptidyl-tRNA hydrolase-like"/>
    <property type="match status" value="1"/>
</dbReference>
<dbReference type="HAMAP" id="MF_00083">
    <property type="entry name" value="Pept_tRNA_hydro_bact"/>
    <property type="match status" value="1"/>
</dbReference>
<dbReference type="AlphaFoldDB" id="A0A1I4I6L3"/>
<comment type="subunit">
    <text evidence="8">Monomer.</text>
</comment>
<reference evidence="9 10" key="1">
    <citation type="submission" date="2016-10" db="EMBL/GenBank/DDBJ databases">
        <authorList>
            <person name="de Groot N.N."/>
        </authorList>
    </citation>
    <scope>NUCLEOTIDE SEQUENCE [LARGE SCALE GENOMIC DNA]</scope>
    <source>
        <strain evidence="9 10">ATCC 51327</strain>
    </source>
</reference>
<dbReference type="GO" id="GO:0004045">
    <property type="term" value="F:peptidyl-tRNA hydrolase activity"/>
    <property type="evidence" value="ECO:0007669"/>
    <property type="project" value="UniProtKB-UniRule"/>
</dbReference>
<comment type="catalytic activity">
    <reaction evidence="6 8">
        <text>an N-acyl-L-alpha-aminoacyl-tRNA + H2O = an N-acyl-L-amino acid + a tRNA + H(+)</text>
        <dbReference type="Rhea" id="RHEA:54448"/>
        <dbReference type="Rhea" id="RHEA-COMP:10123"/>
        <dbReference type="Rhea" id="RHEA-COMP:13883"/>
        <dbReference type="ChEBI" id="CHEBI:15377"/>
        <dbReference type="ChEBI" id="CHEBI:15378"/>
        <dbReference type="ChEBI" id="CHEBI:59874"/>
        <dbReference type="ChEBI" id="CHEBI:78442"/>
        <dbReference type="ChEBI" id="CHEBI:138191"/>
        <dbReference type="EC" id="3.1.1.29"/>
    </reaction>
</comment>
<feature type="binding site" evidence="8">
    <location>
        <position position="111"/>
    </location>
    <ligand>
        <name>tRNA</name>
        <dbReference type="ChEBI" id="CHEBI:17843"/>
    </ligand>
</feature>
<keyword evidence="3 8" id="KW-0378">Hydrolase</keyword>
<evidence type="ECO:0000256" key="4">
    <source>
        <dbReference type="ARBA" id="ARBA00022884"/>
    </source>
</evidence>
<feature type="site" description="Discriminates between blocked and unblocked aminoacyl-tRNA" evidence="8">
    <location>
        <position position="9"/>
    </location>
</feature>
<evidence type="ECO:0000313" key="10">
    <source>
        <dbReference type="Proteomes" id="UP000199006"/>
    </source>
</evidence>
<dbReference type="GO" id="GO:0072344">
    <property type="term" value="P:rescue of stalled ribosome"/>
    <property type="evidence" value="ECO:0007669"/>
    <property type="project" value="UniProtKB-UniRule"/>
</dbReference>
<feature type="binding site" evidence="8">
    <location>
        <position position="14"/>
    </location>
    <ligand>
        <name>tRNA</name>
        <dbReference type="ChEBI" id="CHEBI:17843"/>
    </ligand>
</feature>
<dbReference type="FunFam" id="3.40.50.1470:FF:000001">
    <property type="entry name" value="Peptidyl-tRNA hydrolase"/>
    <property type="match status" value="1"/>
</dbReference>
<evidence type="ECO:0000256" key="3">
    <source>
        <dbReference type="ARBA" id="ARBA00022801"/>
    </source>
</evidence>
<keyword evidence="10" id="KW-1185">Reference proteome</keyword>
<dbReference type="Pfam" id="PF01195">
    <property type="entry name" value="Pept_tRNA_hydro"/>
    <property type="match status" value="1"/>
</dbReference>
<sequence length="184" mass="20383">MKLIAGLGNPGEEYSLTRHNIGFMVIAELAEKYSVNSSFKFDGLNGDFFFGGEKVLIFQPMKYMNRSGGPLLKIVNYYNLEPADLLIVHDDLDLKLGQLRFKKDGGSGGHNGIKSIINSLGTKEFKRLKIGVGRPPENVPVPDFVLSKFHGKEKKLAFETSQKAVAAIDTFLKDGIIKAMNKFN</sequence>
<comment type="function">
    <text evidence="8">Hydrolyzes ribosome-free peptidyl-tRNAs (with 1 or more amino acids incorporated), which drop off the ribosome during protein synthesis, or as a result of ribosome stalling.</text>
</comment>
<comment type="similarity">
    <text evidence="5 8">Belongs to the PTH family.</text>
</comment>
<dbReference type="PROSITE" id="PS01196">
    <property type="entry name" value="PEPT_TRNA_HYDROL_2"/>
    <property type="match status" value="1"/>
</dbReference>
<organism evidence="9 10">
    <name type="scientific">Halanaerobium salsuginis</name>
    <dbReference type="NCBI Taxonomy" id="29563"/>
    <lineage>
        <taxon>Bacteria</taxon>
        <taxon>Bacillati</taxon>
        <taxon>Bacillota</taxon>
        <taxon>Clostridia</taxon>
        <taxon>Halanaerobiales</taxon>
        <taxon>Halanaerobiaceae</taxon>
        <taxon>Halanaerobium</taxon>
    </lineage>
</organism>
<evidence type="ECO:0000256" key="2">
    <source>
        <dbReference type="ARBA" id="ARBA00022555"/>
    </source>
</evidence>
<feature type="active site" description="Proton acceptor" evidence="8">
    <location>
        <position position="19"/>
    </location>
</feature>
<comment type="subcellular location">
    <subcellularLocation>
        <location evidence="8">Cytoplasm</location>
    </subcellularLocation>
</comment>
<accession>A0A1I4I6L3</accession>
<dbReference type="NCBIfam" id="TIGR00447">
    <property type="entry name" value="pth"/>
    <property type="match status" value="1"/>
</dbReference>